<evidence type="ECO:0000256" key="1">
    <source>
        <dbReference type="ARBA" id="ARBA00022679"/>
    </source>
</evidence>
<keyword evidence="5" id="KW-1185">Reference proteome</keyword>
<dbReference type="Gene3D" id="1.20.120.1760">
    <property type="match status" value="1"/>
</dbReference>
<dbReference type="AlphaFoldDB" id="A0A4P6UYA6"/>
<sequence>MFDSTLRPKLDPLLERLAATIARAGISANQVTWAGLAIGIAAAGAIAAQFFWLGLVLVLASRLCDGLDGPVARIAGKSDYGGFLDIVLDFAFYGLIPVGFVLADPQANAVAGAVLVLSFYVNGASFLAYAIMAERHGLEGQSHGEKSIFFTTGLAEATETLAVFVLMCVFPQWFATIAYVFAAICFYTALSRIVLAARTLR</sequence>
<feature type="transmembrane region" description="Helical" evidence="3">
    <location>
        <begin position="33"/>
        <end position="59"/>
    </location>
</feature>
<dbReference type="EMBL" id="CP036532">
    <property type="protein sequence ID" value="QBK29463.1"/>
    <property type="molecule type" value="Genomic_DNA"/>
</dbReference>
<dbReference type="GO" id="GO:0008654">
    <property type="term" value="P:phospholipid biosynthetic process"/>
    <property type="evidence" value="ECO:0007669"/>
    <property type="project" value="InterPro"/>
</dbReference>
<reference evidence="4 5" key="1">
    <citation type="journal article" date="2017" name="Int. J. Syst. Evol. Microbiol.">
        <title>Roseitalea porphyridii gen. nov., sp. nov., isolated from a red alga, and reclassification of Hoeflea suaedae Chung et al. 2013 as Pseudohoeflea suaedae gen. nov., comb. nov.</title>
        <authorList>
            <person name="Hyeon J.W."/>
            <person name="Jeong S.E."/>
            <person name="Baek K."/>
            <person name="Jeon C.O."/>
        </authorList>
    </citation>
    <scope>NUCLEOTIDE SEQUENCE [LARGE SCALE GENOMIC DNA]</scope>
    <source>
        <strain evidence="4 5">MA7-20</strain>
    </source>
</reference>
<dbReference type="OrthoDB" id="9790577at2"/>
<dbReference type="InterPro" id="IPR043130">
    <property type="entry name" value="CDP-OH_PTrfase_TM_dom"/>
</dbReference>
<dbReference type="InterPro" id="IPR000462">
    <property type="entry name" value="CDP-OH_P_trans"/>
</dbReference>
<proteinExistence type="inferred from homology"/>
<feature type="transmembrane region" description="Helical" evidence="3">
    <location>
        <begin position="173"/>
        <end position="195"/>
    </location>
</feature>
<accession>A0A4P6UYA6</accession>
<keyword evidence="3" id="KW-1133">Transmembrane helix</keyword>
<feature type="transmembrane region" description="Helical" evidence="3">
    <location>
        <begin position="80"/>
        <end position="103"/>
    </location>
</feature>
<dbReference type="InterPro" id="IPR048254">
    <property type="entry name" value="CDP_ALCOHOL_P_TRANSF_CS"/>
</dbReference>
<name>A0A4P6UYA6_9HYPH</name>
<feature type="transmembrane region" description="Helical" evidence="3">
    <location>
        <begin position="109"/>
        <end position="132"/>
    </location>
</feature>
<organism evidence="4 5">
    <name type="scientific">Roseitalea porphyridii</name>
    <dbReference type="NCBI Taxonomy" id="1852022"/>
    <lineage>
        <taxon>Bacteria</taxon>
        <taxon>Pseudomonadati</taxon>
        <taxon>Pseudomonadota</taxon>
        <taxon>Alphaproteobacteria</taxon>
        <taxon>Hyphomicrobiales</taxon>
        <taxon>Ahrensiaceae</taxon>
        <taxon>Roseitalea</taxon>
    </lineage>
</organism>
<keyword evidence="3" id="KW-0812">Transmembrane</keyword>
<comment type="similarity">
    <text evidence="2">Belongs to the CDP-alcohol phosphatidyltransferase class-I family.</text>
</comment>
<gene>
    <name evidence="4" type="ORF">E0E05_01940</name>
</gene>
<dbReference type="Pfam" id="PF01066">
    <property type="entry name" value="CDP-OH_P_transf"/>
    <property type="match status" value="1"/>
</dbReference>
<dbReference type="GO" id="GO:0016780">
    <property type="term" value="F:phosphotransferase activity, for other substituted phosphate groups"/>
    <property type="evidence" value="ECO:0007669"/>
    <property type="project" value="InterPro"/>
</dbReference>
<dbReference type="Proteomes" id="UP000293719">
    <property type="component" value="Chromosome"/>
</dbReference>
<keyword evidence="1 2" id="KW-0808">Transferase</keyword>
<evidence type="ECO:0000256" key="2">
    <source>
        <dbReference type="RuleBase" id="RU003750"/>
    </source>
</evidence>
<dbReference type="PROSITE" id="PS00379">
    <property type="entry name" value="CDP_ALCOHOL_P_TRANSF"/>
    <property type="match status" value="1"/>
</dbReference>
<evidence type="ECO:0000256" key="3">
    <source>
        <dbReference type="SAM" id="Phobius"/>
    </source>
</evidence>
<dbReference type="GeneID" id="90766044"/>
<dbReference type="RefSeq" id="WP_131615165.1">
    <property type="nucleotide sequence ID" value="NZ_CP036532.1"/>
</dbReference>
<evidence type="ECO:0000313" key="5">
    <source>
        <dbReference type="Proteomes" id="UP000293719"/>
    </source>
</evidence>
<dbReference type="KEGG" id="rpod:E0E05_01940"/>
<protein>
    <submittedName>
        <fullName evidence="4">CDP-alcohol phosphatidyltransferase family protein</fullName>
    </submittedName>
</protein>
<dbReference type="GO" id="GO:0016020">
    <property type="term" value="C:membrane"/>
    <property type="evidence" value="ECO:0007669"/>
    <property type="project" value="InterPro"/>
</dbReference>
<keyword evidence="3" id="KW-0472">Membrane</keyword>
<evidence type="ECO:0000313" key="4">
    <source>
        <dbReference type="EMBL" id="QBK29463.1"/>
    </source>
</evidence>